<sequence length="78" mass="9128">MDYISYIPPSDHYIFDDDSEEQMEDIAYQYSGIEKIIDVNSVTEIRKVDTNMEIDTITENYAIPDNYSHSVSETNCEY</sequence>
<proteinExistence type="predicted"/>
<organism evidence="1 2">
    <name type="scientific">Mucor plumbeus</name>
    <dbReference type="NCBI Taxonomy" id="97098"/>
    <lineage>
        <taxon>Eukaryota</taxon>
        <taxon>Fungi</taxon>
        <taxon>Fungi incertae sedis</taxon>
        <taxon>Mucoromycota</taxon>
        <taxon>Mucoromycotina</taxon>
        <taxon>Mucoromycetes</taxon>
        <taxon>Mucorales</taxon>
        <taxon>Mucorineae</taxon>
        <taxon>Mucoraceae</taxon>
        <taxon>Mucor</taxon>
    </lineage>
</organism>
<keyword evidence="2" id="KW-1185">Reference proteome</keyword>
<comment type="caution">
    <text evidence="1">The sequence shown here is derived from an EMBL/GenBank/DDBJ whole genome shotgun (WGS) entry which is preliminary data.</text>
</comment>
<name>A0A8H7QME6_9FUNG</name>
<protein>
    <submittedName>
        <fullName evidence="1">Uncharacterized protein</fullName>
    </submittedName>
</protein>
<evidence type="ECO:0000313" key="2">
    <source>
        <dbReference type="Proteomes" id="UP000650833"/>
    </source>
</evidence>
<evidence type="ECO:0000313" key="1">
    <source>
        <dbReference type="EMBL" id="KAG2194959.1"/>
    </source>
</evidence>
<reference evidence="1" key="1">
    <citation type="submission" date="2020-12" db="EMBL/GenBank/DDBJ databases">
        <title>Metabolic potential, ecology and presence of endohyphal bacteria is reflected in genomic diversity of Mucoromycotina.</title>
        <authorList>
            <person name="Muszewska A."/>
            <person name="Okrasinska A."/>
            <person name="Steczkiewicz K."/>
            <person name="Drgas O."/>
            <person name="Orlowska M."/>
            <person name="Perlinska-Lenart U."/>
            <person name="Aleksandrzak-Piekarczyk T."/>
            <person name="Szatraj K."/>
            <person name="Zielenkiewicz U."/>
            <person name="Pilsyk S."/>
            <person name="Malc E."/>
            <person name="Mieczkowski P."/>
            <person name="Kruszewska J.S."/>
            <person name="Biernat P."/>
            <person name="Pawlowska J."/>
        </authorList>
    </citation>
    <scope>NUCLEOTIDE SEQUENCE</scope>
    <source>
        <strain evidence="1">CBS 226.32</strain>
    </source>
</reference>
<dbReference type="AlphaFoldDB" id="A0A8H7QME6"/>
<accession>A0A8H7QME6</accession>
<dbReference type="Proteomes" id="UP000650833">
    <property type="component" value="Unassembled WGS sequence"/>
</dbReference>
<dbReference type="OrthoDB" id="2268731at2759"/>
<gene>
    <name evidence="1" type="ORF">INT46_004413</name>
</gene>
<dbReference type="EMBL" id="JAEPRC010000553">
    <property type="protein sequence ID" value="KAG2194959.1"/>
    <property type="molecule type" value="Genomic_DNA"/>
</dbReference>